<feature type="transmembrane region" description="Helical" evidence="7">
    <location>
        <begin position="43"/>
        <end position="60"/>
    </location>
</feature>
<dbReference type="HOGENOM" id="CLU_060102_0_0_6"/>
<organism evidence="9 10">
    <name type="scientific">Pseudomonas protegens (strain DSM 19095 / LMG 27888 / CFBP 6595 / CHA0)</name>
    <dbReference type="NCBI Taxonomy" id="1124983"/>
    <lineage>
        <taxon>Bacteria</taxon>
        <taxon>Pseudomonadati</taxon>
        <taxon>Pseudomonadota</taxon>
        <taxon>Gammaproteobacteria</taxon>
        <taxon>Pseudomonadales</taxon>
        <taxon>Pseudomonadaceae</taxon>
        <taxon>Pseudomonas</taxon>
    </lineage>
</organism>
<comment type="similarity">
    <text evidence="3">Belongs to the peptidase M50B family.</text>
</comment>
<evidence type="ECO:0000256" key="5">
    <source>
        <dbReference type="ARBA" id="ARBA00022989"/>
    </source>
</evidence>
<feature type="transmembrane region" description="Helical" evidence="7">
    <location>
        <begin position="124"/>
        <end position="149"/>
    </location>
</feature>
<dbReference type="KEGG" id="pprc:PFLCHA0_c23750"/>
<proteinExistence type="inferred from homology"/>
<dbReference type="Proteomes" id="UP000013940">
    <property type="component" value="Chromosome"/>
</dbReference>
<name>A0A2C9EKG6_PSEPH</name>
<gene>
    <name evidence="9" type="ORF">PFLCHA0_c23750</name>
</gene>
<evidence type="ECO:0000256" key="7">
    <source>
        <dbReference type="SAM" id="Phobius"/>
    </source>
</evidence>
<dbReference type="Pfam" id="PF02163">
    <property type="entry name" value="Peptidase_M50"/>
    <property type="match status" value="1"/>
</dbReference>
<dbReference type="GO" id="GO:0006508">
    <property type="term" value="P:proteolysis"/>
    <property type="evidence" value="ECO:0007669"/>
    <property type="project" value="InterPro"/>
</dbReference>
<accession>A0A2C9EKG6</accession>
<dbReference type="AlphaFoldDB" id="A0A2C9EKG6"/>
<evidence type="ECO:0000256" key="3">
    <source>
        <dbReference type="ARBA" id="ARBA00007931"/>
    </source>
</evidence>
<keyword evidence="6 7" id="KW-0472">Membrane</keyword>
<evidence type="ECO:0000313" key="9">
    <source>
        <dbReference type="EMBL" id="AGL84146.1"/>
    </source>
</evidence>
<sequence length="373" mass="40423">MDGNTWLKALNTLLTIVQRLVLLSGWFIAALVLGFTIKSGLQPFLAMFLASLLGVVALVVHEGGHYLGARGCAMPVLHVRVAAVEIQVLRRGWRVRWAPQLKRNRLGGYVIAASNLQRPLQQQWMLVVLCGPLLNLLVGGASLALGLSWPGVPGAIALAFAVINLAMGVGNLMPAWRVLPSDGMLLLGWYRHRDDQRPELAQARLLALTVAGVPSAQLPVDDLQRLAEGPMPGPLVAFGCRLNALQDQGDWPAAVQMEQELDQLLAARSAQLNGMSGLIELLRGELAFCRALLQRDAAPLNNTPMSAEVDWNAPWLRPRCLALQAILEGDRQRGEHHLQQALQAANNSVVLSQGKSEALLAEQLRALPAPTHL</sequence>
<dbReference type="RefSeq" id="WP_015635094.1">
    <property type="nucleotide sequence ID" value="NC_021237.1"/>
</dbReference>
<evidence type="ECO:0000256" key="4">
    <source>
        <dbReference type="ARBA" id="ARBA00022692"/>
    </source>
</evidence>
<dbReference type="GO" id="GO:0016020">
    <property type="term" value="C:membrane"/>
    <property type="evidence" value="ECO:0007669"/>
    <property type="project" value="UniProtKB-SubCell"/>
</dbReference>
<evidence type="ECO:0000259" key="8">
    <source>
        <dbReference type="Pfam" id="PF02163"/>
    </source>
</evidence>
<evidence type="ECO:0000256" key="1">
    <source>
        <dbReference type="ARBA" id="ARBA00001947"/>
    </source>
</evidence>
<dbReference type="InterPro" id="IPR008915">
    <property type="entry name" value="Peptidase_M50"/>
</dbReference>
<feature type="transmembrane region" description="Helical" evidence="7">
    <location>
        <begin position="155"/>
        <end position="176"/>
    </location>
</feature>
<feature type="domain" description="Peptidase M50" evidence="8">
    <location>
        <begin position="55"/>
        <end position="286"/>
    </location>
</feature>
<evidence type="ECO:0000256" key="2">
    <source>
        <dbReference type="ARBA" id="ARBA00004141"/>
    </source>
</evidence>
<comment type="subcellular location">
    <subcellularLocation>
        <location evidence="2">Membrane</location>
        <topology evidence="2">Multi-pass membrane protein</topology>
    </subcellularLocation>
</comment>
<evidence type="ECO:0000256" key="6">
    <source>
        <dbReference type="ARBA" id="ARBA00023136"/>
    </source>
</evidence>
<dbReference type="GeneID" id="57475365"/>
<comment type="cofactor">
    <cofactor evidence="1">
        <name>Zn(2+)</name>
        <dbReference type="ChEBI" id="CHEBI:29105"/>
    </cofactor>
</comment>
<keyword evidence="4 7" id="KW-0812">Transmembrane</keyword>
<reference evidence="10" key="1">
    <citation type="journal article" date="2014" name="Genome Announc.">
        <title>Full-genome sequence of the plant growth-promoting bacterium Pseudomonas protegens CHA0.</title>
        <authorList>
            <person name="Jousset A."/>
            <person name="Schuldes J."/>
            <person name="Keel C."/>
            <person name="Maurhofer M."/>
            <person name="Daniel R."/>
            <person name="Scheu S."/>
            <person name="Thuermer A."/>
        </authorList>
    </citation>
    <scope>NUCLEOTIDE SEQUENCE [LARGE SCALE GENOMIC DNA]</scope>
    <source>
        <strain evidence="10">DSM 19095 / LMG 27888 / CFBP 6595 / CHA0</strain>
    </source>
</reference>
<protein>
    <recommendedName>
        <fullName evidence="8">Peptidase M50 domain-containing protein</fullName>
    </recommendedName>
</protein>
<feature type="transmembrane region" description="Helical" evidence="7">
    <location>
        <begin position="20"/>
        <end position="37"/>
    </location>
</feature>
<keyword evidence="5 7" id="KW-1133">Transmembrane helix</keyword>
<dbReference type="EMBL" id="CP003190">
    <property type="protein sequence ID" value="AGL84146.1"/>
    <property type="molecule type" value="Genomic_DNA"/>
</dbReference>
<evidence type="ECO:0000313" key="10">
    <source>
        <dbReference type="Proteomes" id="UP000013940"/>
    </source>
</evidence>